<keyword evidence="1" id="KW-0732">Signal</keyword>
<feature type="chain" id="PRO_5045498647" evidence="1">
    <location>
        <begin position="25"/>
        <end position="178"/>
    </location>
</feature>
<evidence type="ECO:0000313" key="3">
    <source>
        <dbReference type="Proteomes" id="UP001602287"/>
    </source>
</evidence>
<gene>
    <name evidence="2" type="ORF">ACFY3B_30660</name>
</gene>
<dbReference type="RefSeq" id="WP_358130521.1">
    <property type="nucleotide sequence ID" value="NZ_JBEXXF010000033.1"/>
</dbReference>
<proteinExistence type="predicted"/>
<protein>
    <submittedName>
        <fullName evidence="2">Uncharacterized protein</fullName>
    </submittedName>
</protein>
<accession>A0ABW6W2K4</accession>
<dbReference type="PROSITE" id="PS51257">
    <property type="entry name" value="PROKAR_LIPOPROTEIN"/>
    <property type="match status" value="1"/>
</dbReference>
<feature type="signal peptide" evidence="1">
    <location>
        <begin position="1"/>
        <end position="24"/>
    </location>
</feature>
<dbReference type="EMBL" id="JBIAZM010000017">
    <property type="protein sequence ID" value="MFF5203970.1"/>
    <property type="molecule type" value="Genomic_DNA"/>
</dbReference>
<comment type="caution">
    <text evidence="2">The sequence shown here is derived from an EMBL/GenBank/DDBJ whole genome shotgun (WGS) entry which is preliminary data.</text>
</comment>
<reference evidence="2 3" key="1">
    <citation type="submission" date="2024-10" db="EMBL/GenBank/DDBJ databases">
        <title>The Natural Products Discovery Center: Release of the First 8490 Sequenced Strains for Exploring Actinobacteria Biosynthetic Diversity.</title>
        <authorList>
            <person name="Kalkreuter E."/>
            <person name="Kautsar S.A."/>
            <person name="Yang D."/>
            <person name="Bader C.D."/>
            <person name="Teijaro C.N."/>
            <person name="Fluegel L."/>
            <person name="Davis C.M."/>
            <person name="Simpson J.R."/>
            <person name="Lauterbach L."/>
            <person name="Steele A.D."/>
            <person name="Gui C."/>
            <person name="Meng S."/>
            <person name="Li G."/>
            <person name="Viehrig K."/>
            <person name="Ye F."/>
            <person name="Su P."/>
            <person name="Kiefer A.F."/>
            <person name="Nichols A."/>
            <person name="Cepeda A.J."/>
            <person name="Yan W."/>
            <person name="Fan B."/>
            <person name="Jiang Y."/>
            <person name="Adhikari A."/>
            <person name="Zheng C.-J."/>
            <person name="Schuster L."/>
            <person name="Cowan T.M."/>
            <person name="Smanski M.J."/>
            <person name="Chevrette M.G."/>
            <person name="De Carvalho L.P.S."/>
            <person name="Shen B."/>
        </authorList>
    </citation>
    <scope>NUCLEOTIDE SEQUENCE [LARGE SCALE GENOMIC DNA]</scope>
    <source>
        <strain evidence="2 3">NPDC000140</strain>
    </source>
</reference>
<dbReference type="Proteomes" id="UP001602287">
    <property type="component" value="Unassembled WGS sequence"/>
</dbReference>
<keyword evidence="3" id="KW-1185">Reference proteome</keyword>
<evidence type="ECO:0000256" key="1">
    <source>
        <dbReference type="SAM" id="SignalP"/>
    </source>
</evidence>
<evidence type="ECO:0000313" key="2">
    <source>
        <dbReference type="EMBL" id="MFF5203970.1"/>
    </source>
</evidence>
<sequence>MRRRRRQWILLPLPLLLLTACTPADEPLVALAVQDGRPVGVLVTCDDDFAQLGVFENDHPNDASARPLVRWRVNGPPATEVVEVALLGQPPQGWKVADPVDLPAAEAGMDVDVEPLTELRPEVTYSVSGSSRRDAISVDFTLADLPRIGPDQVLAPHGRDSTKVVSRDTFLRKARDSC</sequence>
<name>A0ABW6W2K4_9ACTN</name>
<organism evidence="2 3">
    <name type="scientific">Micromonospora parva</name>
    <dbReference type="NCBI Taxonomy" id="1464048"/>
    <lineage>
        <taxon>Bacteria</taxon>
        <taxon>Bacillati</taxon>
        <taxon>Actinomycetota</taxon>
        <taxon>Actinomycetes</taxon>
        <taxon>Micromonosporales</taxon>
        <taxon>Micromonosporaceae</taxon>
        <taxon>Micromonospora</taxon>
    </lineage>
</organism>